<name>A0AAJ5FLY4_LEVBR</name>
<dbReference type="Pfam" id="PF01229">
    <property type="entry name" value="Glyco_hydro_39"/>
    <property type="match status" value="1"/>
</dbReference>
<feature type="domain" description="Glycosyl hydrolases family 39 N-terminal catalytic" evidence="5">
    <location>
        <begin position="9"/>
        <end position="451"/>
    </location>
</feature>
<dbReference type="Gene3D" id="3.20.20.80">
    <property type="entry name" value="Glycosidases"/>
    <property type="match status" value="1"/>
</dbReference>
<dbReference type="PANTHER" id="PTHR12631">
    <property type="entry name" value="ALPHA-L-IDURONIDASE"/>
    <property type="match status" value="1"/>
</dbReference>
<dbReference type="PRINTS" id="PR00745">
    <property type="entry name" value="GLHYDRLASE39"/>
</dbReference>
<dbReference type="InterPro" id="IPR000514">
    <property type="entry name" value="Glyco_hydro_39"/>
</dbReference>
<dbReference type="InterPro" id="IPR017853">
    <property type="entry name" value="GH"/>
</dbReference>
<dbReference type="Gene3D" id="2.60.40.1500">
    <property type="entry name" value="Glycosyl hydrolase domain, family 39"/>
    <property type="match status" value="1"/>
</dbReference>
<dbReference type="PANTHER" id="PTHR12631:SF10">
    <property type="entry name" value="BETA-XYLOSIDASE-LIKE PROTEIN-RELATED"/>
    <property type="match status" value="1"/>
</dbReference>
<evidence type="ECO:0000256" key="2">
    <source>
        <dbReference type="ARBA" id="ARBA00022801"/>
    </source>
</evidence>
<dbReference type="RefSeq" id="WP_110140021.1">
    <property type="nucleotide sequence ID" value="NZ_CP021456.1"/>
</dbReference>
<proteinExistence type="inferred from homology"/>
<dbReference type="SUPFAM" id="SSF51011">
    <property type="entry name" value="Glycosyl hydrolase domain"/>
    <property type="match status" value="1"/>
</dbReference>
<feature type="active site" description="Proton donor" evidence="4">
    <location>
        <position position="159"/>
    </location>
</feature>
<keyword evidence="3" id="KW-0326">Glycosidase</keyword>
<dbReference type="Proteomes" id="UP000785759">
    <property type="component" value="Unassembled WGS sequence"/>
</dbReference>
<evidence type="ECO:0000256" key="3">
    <source>
        <dbReference type="ARBA" id="ARBA00023295"/>
    </source>
</evidence>
<reference evidence="6" key="1">
    <citation type="submission" date="2018-05" db="EMBL/GenBank/DDBJ databases">
        <title>Genome Comparison of Lactic Acid Bacteria Isolated from non-Wheat Sourdough.</title>
        <authorList>
            <person name="Rice T."/>
            <person name="Axel C."/>
            <person name="Lynch K.M."/>
            <person name="Benz C."/>
            <person name="Arendt E.K."/>
            <person name="Coffey A."/>
        </authorList>
    </citation>
    <scope>NUCLEOTIDE SEQUENCE</scope>
    <source>
        <strain evidence="6">TR055</strain>
    </source>
</reference>
<dbReference type="GO" id="GO:0004553">
    <property type="term" value="F:hydrolase activity, hydrolyzing O-glycosyl compounds"/>
    <property type="evidence" value="ECO:0007669"/>
    <property type="project" value="InterPro"/>
</dbReference>
<dbReference type="GO" id="GO:0005975">
    <property type="term" value="P:carbohydrate metabolic process"/>
    <property type="evidence" value="ECO:0007669"/>
    <property type="project" value="InterPro"/>
</dbReference>
<dbReference type="InterPro" id="IPR051923">
    <property type="entry name" value="Glycosyl_Hydrolase_39"/>
</dbReference>
<dbReference type="InterPro" id="IPR049166">
    <property type="entry name" value="GH39_cat"/>
</dbReference>
<sequence length="506" mass="58371">MEEIDLKTSRARFNNQAFRCIGTGRLGLALQQEYQEELSWVQKQLNFQYIRGHGLFSDDVGIYHEYVDDDGKVQVEYNFTYLDRIMDSYQAQNIAPFLELGFMPAQLASGEQTTFYWQANVTAPKSLQRWLELVQTTLQHLLIRYGQQVLDWPIEIWNEPNLSNFWQDADMMGYFKLFKATILAIKQVNSRFQVGGPAICGVDDEHWLKAFIAYCEKEQLPIDFFTRHFYTVNVAPVDGHYRYPTLRNLDESFCELETSRKIIDESSQYQGYPLYISEFSSSYSPDAPLHDTVKNAAYVASLLARLGETAQLYSYWTFGDVFEEKGIPFQQFHGGFGLVAFHNIPKPTFWTFKFFEKLVGTCLVNTDHCVITRDETGLLHGLVFNADDSQHISMKLQLPEFKKSSLYLLQQRVDDNHANPLKVWHTLGEPKELDSQQIEILRNASVPETLTTSIASNKDLLLEVEPNTLTYFEIGSTCRQSDRGYDYQRVSCASQRDGQSTIRGQQ</sequence>
<evidence type="ECO:0000256" key="1">
    <source>
        <dbReference type="ARBA" id="ARBA00008875"/>
    </source>
</evidence>
<keyword evidence="2" id="KW-0378">Hydrolase</keyword>
<comment type="similarity">
    <text evidence="1">Belongs to the glycosyl hydrolase 39 family.</text>
</comment>
<evidence type="ECO:0000256" key="4">
    <source>
        <dbReference type="PIRSR" id="PIRSR600514-1"/>
    </source>
</evidence>
<dbReference type="AlphaFoldDB" id="A0AAJ5FLY4"/>
<gene>
    <name evidence="6" type="ORF">DIS17_06770</name>
</gene>
<accession>A0AAJ5FLY4</accession>
<dbReference type="SUPFAM" id="SSF51445">
    <property type="entry name" value="(Trans)glycosidases"/>
    <property type="match status" value="1"/>
</dbReference>
<evidence type="ECO:0000259" key="5">
    <source>
        <dbReference type="Pfam" id="PF01229"/>
    </source>
</evidence>
<evidence type="ECO:0000313" key="7">
    <source>
        <dbReference type="Proteomes" id="UP000785759"/>
    </source>
</evidence>
<evidence type="ECO:0000313" key="6">
    <source>
        <dbReference type="EMBL" id="TOZ04227.1"/>
    </source>
</evidence>
<comment type="caution">
    <text evidence="6">The sequence shown here is derived from an EMBL/GenBank/DDBJ whole genome shotgun (WGS) entry which is preliminary data.</text>
</comment>
<dbReference type="EMBL" id="QFDK01000006">
    <property type="protein sequence ID" value="TOZ04227.1"/>
    <property type="molecule type" value="Genomic_DNA"/>
</dbReference>
<protein>
    <submittedName>
        <fullName evidence="6">Xylan 1,4-beta-xylosidase</fullName>
    </submittedName>
</protein>
<organism evidence="6 7">
    <name type="scientific">Levilactobacillus brevis</name>
    <name type="common">Lactobacillus brevis</name>
    <dbReference type="NCBI Taxonomy" id="1580"/>
    <lineage>
        <taxon>Bacteria</taxon>
        <taxon>Bacillati</taxon>
        <taxon>Bacillota</taxon>
        <taxon>Bacilli</taxon>
        <taxon>Lactobacillales</taxon>
        <taxon>Lactobacillaceae</taxon>
        <taxon>Levilactobacillus</taxon>
    </lineage>
</organism>